<gene>
    <name evidence="4" type="ORF">Pmani_038824</name>
</gene>
<evidence type="ECO:0000259" key="3">
    <source>
        <dbReference type="PROSITE" id="PS50835"/>
    </source>
</evidence>
<feature type="domain" description="Ig-like" evidence="3">
    <location>
        <begin position="12"/>
        <end position="85"/>
    </location>
</feature>
<dbReference type="PANTHER" id="PTHR23279:SF36">
    <property type="entry name" value="DEFECTIVE PROBOSCIS EXTENSION RESPONSE 9, ISOFORM A"/>
    <property type="match status" value="1"/>
</dbReference>
<dbReference type="InterPro" id="IPR036179">
    <property type="entry name" value="Ig-like_dom_sf"/>
</dbReference>
<reference evidence="4" key="1">
    <citation type="submission" date="2023-11" db="EMBL/GenBank/DDBJ databases">
        <title>Genome assemblies of two species of porcelain crab, Petrolisthes cinctipes and Petrolisthes manimaculis (Anomura: Porcellanidae).</title>
        <authorList>
            <person name="Angst P."/>
        </authorList>
    </citation>
    <scope>NUCLEOTIDE SEQUENCE</scope>
    <source>
        <strain evidence="4">PB745_02</strain>
        <tissue evidence="4">Gill</tissue>
    </source>
</reference>
<organism evidence="4 5">
    <name type="scientific">Petrolisthes manimaculis</name>
    <dbReference type="NCBI Taxonomy" id="1843537"/>
    <lineage>
        <taxon>Eukaryota</taxon>
        <taxon>Metazoa</taxon>
        <taxon>Ecdysozoa</taxon>
        <taxon>Arthropoda</taxon>
        <taxon>Crustacea</taxon>
        <taxon>Multicrustacea</taxon>
        <taxon>Malacostraca</taxon>
        <taxon>Eumalacostraca</taxon>
        <taxon>Eucarida</taxon>
        <taxon>Decapoda</taxon>
        <taxon>Pleocyemata</taxon>
        <taxon>Anomura</taxon>
        <taxon>Galatheoidea</taxon>
        <taxon>Porcellanidae</taxon>
        <taxon>Petrolisthes</taxon>
    </lineage>
</organism>
<sequence>MYRFTHLLLLAIAVSWIRVSDLHILTVAQYTYTADDRFEVIHSPDSNSQSWVLKINSVQPRDSGRYECQVKHSPPPTPSPSQSTSPSLGGGVLRAAGGGGGVEEVC</sequence>
<evidence type="ECO:0000313" key="4">
    <source>
        <dbReference type="EMBL" id="KAK4288133.1"/>
    </source>
</evidence>
<feature type="signal peptide" evidence="2">
    <location>
        <begin position="1"/>
        <end position="21"/>
    </location>
</feature>
<dbReference type="InterPro" id="IPR013783">
    <property type="entry name" value="Ig-like_fold"/>
</dbReference>
<dbReference type="InterPro" id="IPR003006">
    <property type="entry name" value="Ig/MHC_CS"/>
</dbReference>
<protein>
    <recommendedName>
        <fullName evidence="3">Ig-like domain-containing protein</fullName>
    </recommendedName>
</protein>
<evidence type="ECO:0000256" key="2">
    <source>
        <dbReference type="SAM" id="SignalP"/>
    </source>
</evidence>
<proteinExistence type="predicted"/>
<dbReference type="GO" id="GO:0032589">
    <property type="term" value="C:neuron projection membrane"/>
    <property type="evidence" value="ECO:0007669"/>
    <property type="project" value="TreeGrafter"/>
</dbReference>
<dbReference type="Proteomes" id="UP001292094">
    <property type="component" value="Unassembled WGS sequence"/>
</dbReference>
<dbReference type="EMBL" id="JAWZYT010006470">
    <property type="protein sequence ID" value="KAK4288133.1"/>
    <property type="molecule type" value="Genomic_DNA"/>
</dbReference>
<keyword evidence="2" id="KW-0732">Signal</keyword>
<dbReference type="GO" id="GO:0050808">
    <property type="term" value="P:synapse organization"/>
    <property type="evidence" value="ECO:0007669"/>
    <property type="project" value="TreeGrafter"/>
</dbReference>
<name>A0AAE1NDW8_9EUCA</name>
<dbReference type="AlphaFoldDB" id="A0AAE1NDW8"/>
<accession>A0AAE1NDW8</accession>
<dbReference type="PROSITE" id="PS00290">
    <property type="entry name" value="IG_MHC"/>
    <property type="match status" value="1"/>
</dbReference>
<dbReference type="PANTHER" id="PTHR23279">
    <property type="entry name" value="DEFECTIVE PROBOSCIS EXTENSION RESPONSE DPR -RELATED"/>
    <property type="match status" value="1"/>
</dbReference>
<dbReference type="InterPro" id="IPR007110">
    <property type="entry name" value="Ig-like_dom"/>
</dbReference>
<dbReference type="InterPro" id="IPR037448">
    <property type="entry name" value="Zig-8"/>
</dbReference>
<feature type="region of interest" description="Disordered" evidence="1">
    <location>
        <begin position="62"/>
        <end position="106"/>
    </location>
</feature>
<dbReference type="PROSITE" id="PS50835">
    <property type="entry name" value="IG_LIKE"/>
    <property type="match status" value="1"/>
</dbReference>
<keyword evidence="5" id="KW-1185">Reference proteome</keyword>
<dbReference type="Gene3D" id="2.60.40.10">
    <property type="entry name" value="Immunoglobulins"/>
    <property type="match status" value="1"/>
</dbReference>
<feature type="compositionally biased region" description="Gly residues" evidence="1">
    <location>
        <begin position="88"/>
        <end position="106"/>
    </location>
</feature>
<comment type="caution">
    <text evidence="4">The sequence shown here is derived from an EMBL/GenBank/DDBJ whole genome shotgun (WGS) entry which is preliminary data.</text>
</comment>
<evidence type="ECO:0000256" key="1">
    <source>
        <dbReference type="SAM" id="MobiDB-lite"/>
    </source>
</evidence>
<feature type="chain" id="PRO_5041985821" description="Ig-like domain-containing protein" evidence="2">
    <location>
        <begin position="22"/>
        <end position="106"/>
    </location>
</feature>
<dbReference type="SUPFAM" id="SSF48726">
    <property type="entry name" value="Immunoglobulin"/>
    <property type="match status" value="1"/>
</dbReference>
<evidence type="ECO:0000313" key="5">
    <source>
        <dbReference type="Proteomes" id="UP001292094"/>
    </source>
</evidence>